<keyword evidence="1" id="KW-0808">Transferase</keyword>
<dbReference type="EMBL" id="JAZDRO010000001">
    <property type="protein sequence ID" value="MEE2565237.1"/>
    <property type="molecule type" value="Genomic_DNA"/>
</dbReference>
<dbReference type="GO" id="GO:0008168">
    <property type="term" value="F:methyltransferase activity"/>
    <property type="evidence" value="ECO:0007669"/>
    <property type="project" value="UniProtKB-KW"/>
</dbReference>
<proteinExistence type="predicted"/>
<gene>
    <name evidence="1" type="ORF">V0U35_00980</name>
</gene>
<comment type="caution">
    <text evidence="1">The sequence shown here is derived from an EMBL/GenBank/DDBJ whole genome shotgun (WGS) entry which is preliminary data.</text>
</comment>
<dbReference type="Pfam" id="PF13651">
    <property type="entry name" value="EcoRI_methylase"/>
    <property type="match status" value="1"/>
</dbReference>
<keyword evidence="1" id="KW-0489">Methyltransferase</keyword>
<keyword evidence="2" id="KW-1185">Reference proteome</keyword>
<name>A0ABU7LUK6_9PROT</name>
<evidence type="ECO:0000313" key="1">
    <source>
        <dbReference type="EMBL" id="MEE2565237.1"/>
    </source>
</evidence>
<dbReference type="InterPro" id="IPR025247">
    <property type="entry name" value="EcoRI-like_methylase"/>
</dbReference>
<organism evidence="1 2">
    <name type="scientific">Hyphobacterium marinum</name>
    <dbReference type="NCBI Taxonomy" id="3116574"/>
    <lineage>
        <taxon>Bacteria</taxon>
        <taxon>Pseudomonadati</taxon>
        <taxon>Pseudomonadota</taxon>
        <taxon>Alphaproteobacteria</taxon>
        <taxon>Maricaulales</taxon>
        <taxon>Maricaulaceae</taxon>
        <taxon>Hyphobacterium</taxon>
    </lineage>
</organism>
<dbReference type="PROSITE" id="PS00092">
    <property type="entry name" value="N6_MTASE"/>
    <property type="match status" value="1"/>
</dbReference>
<protein>
    <submittedName>
        <fullName evidence="1">Adenine-specific methyltransferase EcoRI family protein</fullName>
    </submittedName>
</protein>
<reference evidence="1 2" key="1">
    <citation type="submission" date="2024-01" db="EMBL/GenBank/DDBJ databases">
        <title>Hyphobacterium bacterium isolated from marine sediment.</title>
        <authorList>
            <person name="Zhao S."/>
        </authorList>
    </citation>
    <scope>NUCLEOTIDE SEQUENCE [LARGE SCALE GENOMIC DNA]</scope>
    <source>
        <strain evidence="1 2">Y60-23</strain>
    </source>
</reference>
<evidence type="ECO:0000313" key="2">
    <source>
        <dbReference type="Proteomes" id="UP001310692"/>
    </source>
</evidence>
<sequence>MFAEIKVFPEAMIREGTMPFEAETGRSPLKTKPGNATLNRAFLVKKDDFYTQYDDIAKEMSQHQDQFNGKVVLCNCDDPYESAFFRFFVSNFEKFGLAKLISTCYAGSSLAGKECPLKESTTAYKAVVTDTPDIPLTRPDGSLDIEALLALEGNSFTYLAGDGDFRSEECKNLLQEADIVATNPPFSLFREFINQLEQYKKQFVILGNMNAATYKEVFPLFRDNRVWYGESIRSGDRKFHVPNDYPLNAANCGVDELGRRFIRVKGVRWFTNLESKERKGSIELTRNYTPDAYPSYENYDAIEVGRTQDIPYDYDGVMGVPITFLDKYNPRQFQIVMLANGNARTNVPAETLAEVNYRPHTDDRGGVGIVNGRRSYARILIRRKTL</sequence>
<dbReference type="RefSeq" id="WP_330194775.1">
    <property type="nucleotide sequence ID" value="NZ_JAZDRO010000001.1"/>
</dbReference>
<dbReference type="GO" id="GO:0032259">
    <property type="term" value="P:methylation"/>
    <property type="evidence" value="ECO:0007669"/>
    <property type="project" value="UniProtKB-KW"/>
</dbReference>
<dbReference type="Proteomes" id="UP001310692">
    <property type="component" value="Unassembled WGS sequence"/>
</dbReference>
<accession>A0ABU7LUK6</accession>
<dbReference type="InterPro" id="IPR002052">
    <property type="entry name" value="DNA_methylase_N6_adenine_CS"/>
</dbReference>